<dbReference type="EMBL" id="OZ034817">
    <property type="protein sequence ID" value="CAL1380276.1"/>
    <property type="molecule type" value="Genomic_DNA"/>
</dbReference>
<dbReference type="AlphaFoldDB" id="A0AAV2E308"/>
<protein>
    <submittedName>
        <fullName evidence="2">Uncharacterized protein</fullName>
    </submittedName>
</protein>
<evidence type="ECO:0000313" key="3">
    <source>
        <dbReference type="Proteomes" id="UP001497516"/>
    </source>
</evidence>
<evidence type="ECO:0000256" key="1">
    <source>
        <dbReference type="SAM" id="MobiDB-lite"/>
    </source>
</evidence>
<evidence type="ECO:0000313" key="2">
    <source>
        <dbReference type="EMBL" id="CAL1380276.1"/>
    </source>
</evidence>
<gene>
    <name evidence="2" type="ORF">LTRI10_LOCUS21730</name>
</gene>
<keyword evidence="3" id="KW-1185">Reference proteome</keyword>
<organism evidence="2 3">
    <name type="scientific">Linum trigynum</name>
    <dbReference type="NCBI Taxonomy" id="586398"/>
    <lineage>
        <taxon>Eukaryota</taxon>
        <taxon>Viridiplantae</taxon>
        <taxon>Streptophyta</taxon>
        <taxon>Embryophyta</taxon>
        <taxon>Tracheophyta</taxon>
        <taxon>Spermatophyta</taxon>
        <taxon>Magnoliopsida</taxon>
        <taxon>eudicotyledons</taxon>
        <taxon>Gunneridae</taxon>
        <taxon>Pentapetalae</taxon>
        <taxon>rosids</taxon>
        <taxon>fabids</taxon>
        <taxon>Malpighiales</taxon>
        <taxon>Linaceae</taxon>
        <taxon>Linum</taxon>
    </lineage>
</organism>
<proteinExistence type="predicted"/>
<reference evidence="2 3" key="1">
    <citation type="submission" date="2024-04" db="EMBL/GenBank/DDBJ databases">
        <authorList>
            <person name="Fracassetti M."/>
        </authorList>
    </citation>
    <scope>NUCLEOTIDE SEQUENCE [LARGE SCALE GENOMIC DNA]</scope>
</reference>
<feature type="region of interest" description="Disordered" evidence="1">
    <location>
        <begin position="110"/>
        <end position="144"/>
    </location>
</feature>
<accession>A0AAV2E308</accession>
<name>A0AAV2E308_9ROSI</name>
<sequence length="144" mass="15891">MLSRCLRRSIEGQTKLQGIYLTCRRSSRLRRGRRLLLWRYAAVKGGVLTTIPRPEASLIRGRVSNTISAPASSMNNGQVHFMMAHPQLLGPRVHTQIPTKTSHLCSDHNNNGNNNGNLVPTKTSHLGIDHNNNGNNNGIPLPTV</sequence>
<dbReference type="Proteomes" id="UP001497516">
    <property type="component" value="Chromosome 4"/>
</dbReference>